<dbReference type="PANTHER" id="PTHR43303:SF4">
    <property type="entry name" value="NADPH DEHYDROGENASE C23G7.10C-RELATED"/>
    <property type="match status" value="1"/>
</dbReference>
<evidence type="ECO:0000256" key="3">
    <source>
        <dbReference type="ARBA" id="ARBA00022643"/>
    </source>
</evidence>
<keyword evidence="3" id="KW-0288">FMN</keyword>
<evidence type="ECO:0000259" key="7">
    <source>
        <dbReference type="Pfam" id="PF00724"/>
    </source>
</evidence>
<evidence type="ECO:0000313" key="8">
    <source>
        <dbReference type="EMBL" id="KIR40733.1"/>
    </source>
</evidence>
<feature type="compositionally biased region" description="Polar residues" evidence="6">
    <location>
        <begin position="440"/>
        <end position="449"/>
    </location>
</feature>
<feature type="compositionally biased region" description="Basic and acidic residues" evidence="6">
    <location>
        <begin position="428"/>
        <end position="437"/>
    </location>
</feature>
<feature type="region of interest" description="Disordered" evidence="6">
    <location>
        <begin position="156"/>
        <end position="176"/>
    </location>
</feature>
<name>A0A0D0TXY4_9TREE</name>
<feature type="domain" description="NADH:flavin oxidoreductase/NADH oxidase N-terminal" evidence="7">
    <location>
        <begin position="43"/>
        <end position="399"/>
    </location>
</feature>
<reference evidence="8 9" key="1">
    <citation type="submission" date="2015-01" db="EMBL/GenBank/DDBJ databases">
        <title>The Genome Sequence of Cryptococcus gattii Ram5.</title>
        <authorList>
            <consortium name="The Broad Institute Genomics Platform"/>
            <person name="Cuomo C."/>
            <person name="Litvintseva A."/>
            <person name="Chen Y."/>
            <person name="Heitman J."/>
            <person name="Sun S."/>
            <person name="Springer D."/>
            <person name="Dromer F."/>
            <person name="Young S."/>
            <person name="Zeng Q."/>
            <person name="Gargeya S."/>
            <person name="Abouelleil A."/>
            <person name="Alvarado L."/>
            <person name="Chapman S.B."/>
            <person name="Gainer-Dewar J."/>
            <person name="Goldberg J."/>
            <person name="Griggs A."/>
            <person name="Gujja S."/>
            <person name="Hansen M."/>
            <person name="Howarth C."/>
            <person name="Imamovic A."/>
            <person name="Larimer J."/>
            <person name="Murphy C."/>
            <person name="Naylor J."/>
            <person name="Pearson M."/>
            <person name="Priest M."/>
            <person name="Roberts A."/>
            <person name="Saif S."/>
            <person name="Shea T."/>
            <person name="Sykes S."/>
            <person name="Wortman J."/>
            <person name="Nusbaum C."/>
            <person name="Birren B."/>
        </authorList>
    </citation>
    <scope>NUCLEOTIDE SEQUENCE [LARGE SCALE GENOMIC DNA]</scope>
    <source>
        <strain evidence="8 9">Ram5</strain>
    </source>
</reference>
<protein>
    <submittedName>
        <fullName evidence="8">Oxidoreductase</fullName>
    </submittedName>
</protein>
<evidence type="ECO:0000313" key="9">
    <source>
        <dbReference type="Proteomes" id="UP000053392"/>
    </source>
</evidence>
<dbReference type="PANTHER" id="PTHR43303">
    <property type="entry name" value="NADPH DEHYDROGENASE C23G7.10C-RELATED"/>
    <property type="match status" value="1"/>
</dbReference>
<proteinExistence type="predicted"/>
<accession>A0A0D0TXY4</accession>
<dbReference type="GO" id="GO:0050661">
    <property type="term" value="F:NADP binding"/>
    <property type="evidence" value="ECO:0007669"/>
    <property type="project" value="InterPro"/>
</dbReference>
<sequence>MSNVFPYPPRKVQDYPTFLPEQPQPIGSLLDDNEYKQNKNPPKLFHPITIRGVTFHNRAFVAPMCMYSSDQGRATDHHFVHLGSMALRGWGSIMVEATAVVPEGRISPEDMGLWDDSQITELQRIVKYIHANKGVIGIQIAHAGRKASTPAPWNERLANEKGHSKGSVVPEENGGWPSKVVAPSEISFKAGDYPDPIEASIEYLESLKKAYADAVERCSKIGFDFIEIHGAHGYFLHEFIDPISNKRTDKYGGSLENRLRLPLEIAQLVREKWDKPLFYRLSATDWLEESLGKEKNAKGEWAWWGIEQTTIFVGKLAELGVDLVDVSSGGNDLRQKIAPGPSYQLPFAAHLKKTYPNLLIGSVGIITDAKQANDILEQGKADVILIGRQLLRNLDWPLDAAVDLGVAVAPAVQYERAWTRMLVKREAHDRTSKEHGITELQGQEAQESKTPPGEHHSIP</sequence>
<dbReference type="Pfam" id="PF00724">
    <property type="entry name" value="Oxidored_FMN"/>
    <property type="match status" value="1"/>
</dbReference>
<evidence type="ECO:0000256" key="5">
    <source>
        <dbReference type="ARBA" id="ARBA00023002"/>
    </source>
</evidence>
<dbReference type="AlphaFoldDB" id="A0A0D0TXY4"/>
<evidence type="ECO:0000256" key="1">
    <source>
        <dbReference type="ARBA" id="ARBA00001917"/>
    </source>
</evidence>
<dbReference type="SUPFAM" id="SSF51395">
    <property type="entry name" value="FMN-linked oxidoreductases"/>
    <property type="match status" value="1"/>
</dbReference>
<dbReference type="OrthoDB" id="72788at2759"/>
<dbReference type="HOGENOM" id="CLU_012153_2_1_1"/>
<keyword evidence="9" id="KW-1185">Reference proteome</keyword>
<dbReference type="Gene3D" id="3.20.20.70">
    <property type="entry name" value="Aldolase class I"/>
    <property type="match status" value="1"/>
</dbReference>
<dbReference type="EMBL" id="KN847902">
    <property type="protein sequence ID" value="KIR40733.1"/>
    <property type="molecule type" value="Genomic_DNA"/>
</dbReference>
<dbReference type="InterPro" id="IPR044152">
    <property type="entry name" value="YqjM-like"/>
</dbReference>
<comment type="cofactor">
    <cofactor evidence="1">
        <name>FMN</name>
        <dbReference type="ChEBI" id="CHEBI:58210"/>
    </cofactor>
</comment>
<keyword evidence="2" id="KW-0285">Flavoprotein</keyword>
<feature type="region of interest" description="Disordered" evidence="6">
    <location>
        <begin position="428"/>
        <end position="459"/>
    </location>
</feature>
<dbReference type="GO" id="GO:0010181">
    <property type="term" value="F:FMN binding"/>
    <property type="evidence" value="ECO:0007669"/>
    <property type="project" value="InterPro"/>
</dbReference>
<dbReference type="InterPro" id="IPR001155">
    <property type="entry name" value="OxRdtase_FMN_N"/>
</dbReference>
<dbReference type="InterPro" id="IPR013785">
    <property type="entry name" value="Aldolase_TIM"/>
</dbReference>
<dbReference type="CDD" id="cd02932">
    <property type="entry name" value="OYE_YqiM_FMN"/>
    <property type="match status" value="1"/>
</dbReference>
<dbReference type="Proteomes" id="UP000053392">
    <property type="component" value="Unassembled WGS sequence"/>
</dbReference>
<evidence type="ECO:0000256" key="6">
    <source>
        <dbReference type="SAM" id="MobiDB-lite"/>
    </source>
</evidence>
<evidence type="ECO:0000256" key="4">
    <source>
        <dbReference type="ARBA" id="ARBA00022857"/>
    </source>
</evidence>
<evidence type="ECO:0000256" key="2">
    <source>
        <dbReference type="ARBA" id="ARBA00022630"/>
    </source>
</evidence>
<organism evidence="8 9">
    <name type="scientific">Cryptococcus deuterogattii Ram5</name>
    <dbReference type="NCBI Taxonomy" id="1296110"/>
    <lineage>
        <taxon>Eukaryota</taxon>
        <taxon>Fungi</taxon>
        <taxon>Dikarya</taxon>
        <taxon>Basidiomycota</taxon>
        <taxon>Agaricomycotina</taxon>
        <taxon>Tremellomycetes</taxon>
        <taxon>Tremellales</taxon>
        <taxon>Cryptococcaceae</taxon>
        <taxon>Cryptococcus</taxon>
        <taxon>Cryptococcus gattii species complex</taxon>
    </lineage>
</organism>
<keyword evidence="5" id="KW-0560">Oxidoreductase</keyword>
<dbReference type="GO" id="GO:0003959">
    <property type="term" value="F:NADPH dehydrogenase activity"/>
    <property type="evidence" value="ECO:0007669"/>
    <property type="project" value="InterPro"/>
</dbReference>
<gene>
    <name evidence="8" type="ORF">I313_03389</name>
</gene>
<keyword evidence="4" id="KW-0521">NADP</keyword>